<evidence type="ECO:0000256" key="4">
    <source>
        <dbReference type="ARBA" id="ARBA00022833"/>
    </source>
</evidence>
<dbReference type="EC" id="3.1.6.21" evidence="6"/>
<dbReference type="GO" id="GO:0018741">
    <property type="term" value="F:linear primary-alkylsulfatase activity"/>
    <property type="evidence" value="ECO:0007669"/>
    <property type="project" value="UniProtKB-EC"/>
</dbReference>
<dbReference type="Pfam" id="PF00753">
    <property type="entry name" value="Lactamase_B"/>
    <property type="match status" value="1"/>
</dbReference>
<evidence type="ECO:0000256" key="2">
    <source>
        <dbReference type="ARBA" id="ARBA00022723"/>
    </source>
</evidence>
<dbReference type="GO" id="GO:0030288">
    <property type="term" value="C:outer membrane-bounded periplasmic space"/>
    <property type="evidence" value="ECO:0007669"/>
    <property type="project" value="TreeGrafter"/>
</dbReference>
<dbReference type="RefSeq" id="WP_051511325.1">
    <property type="nucleotide sequence ID" value="NZ_AVFL01000001.1"/>
</dbReference>
<dbReference type="SMART" id="SM00849">
    <property type="entry name" value="Lactamase_B"/>
    <property type="match status" value="1"/>
</dbReference>
<dbReference type="SUPFAM" id="SSF55718">
    <property type="entry name" value="SCP-like"/>
    <property type="match status" value="1"/>
</dbReference>
<comment type="caution">
    <text evidence="11">The sequence shown here is derived from an EMBL/GenBank/DDBJ whole genome shotgun (WGS) entry which is preliminary data.</text>
</comment>
<dbReference type="InterPro" id="IPR038536">
    <property type="entry name" value="Alkyl/aryl-sulf_dimr_sf"/>
</dbReference>
<evidence type="ECO:0000313" key="12">
    <source>
        <dbReference type="Proteomes" id="UP000019486"/>
    </source>
</evidence>
<dbReference type="Pfam" id="PF14864">
    <property type="entry name" value="Alkyl_sulf_C"/>
    <property type="match status" value="1"/>
</dbReference>
<evidence type="ECO:0000256" key="3">
    <source>
        <dbReference type="ARBA" id="ARBA00022801"/>
    </source>
</evidence>
<comment type="similarity">
    <text evidence="5">Belongs to the metallo-beta-lactamase superfamily. Type III sulfatase family.</text>
</comment>
<comment type="cofactor">
    <cofactor evidence="1">
        <name>Zn(2+)</name>
        <dbReference type="ChEBI" id="CHEBI:29105"/>
    </cofactor>
</comment>
<dbReference type="FunFam" id="1.25.40.880:FF:000001">
    <property type="entry name" value="SDS hydrolase SdsA1"/>
    <property type="match status" value="1"/>
</dbReference>
<evidence type="ECO:0000256" key="6">
    <source>
        <dbReference type="ARBA" id="ARBA00066568"/>
    </source>
</evidence>
<dbReference type="InterPro" id="IPR029229">
    <property type="entry name" value="Alkyl_sulf_C"/>
</dbReference>
<reference evidence="11 12" key="1">
    <citation type="submission" date="2013-08" db="EMBL/GenBank/DDBJ databases">
        <title>The genome sequence of Skermanella stibiiresistens.</title>
        <authorList>
            <person name="Zhu W."/>
            <person name="Wang G."/>
        </authorList>
    </citation>
    <scope>NUCLEOTIDE SEQUENCE [LARGE SCALE GENOMIC DNA]</scope>
    <source>
        <strain evidence="11 12">SB22</strain>
    </source>
</reference>
<dbReference type="InterPro" id="IPR001279">
    <property type="entry name" value="Metallo-B-lactamas"/>
</dbReference>
<feature type="signal peptide" evidence="9">
    <location>
        <begin position="1"/>
        <end position="27"/>
    </location>
</feature>
<keyword evidence="4" id="KW-0862">Zinc</keyword>
<dbReference type="Gene3D" id="3.60.15.30">
    <property type="entry name" value="Metallo-beta-lactamase domain"/>
    <property type="match status" value="1"/>
</dbReference>
<sequence length="673" mass="74684">MKFSRRDSIGLFASAAVVPLTMQLAQAQTATPVGAEAVTSGGAAPKPATEATKAANRAVQEYLNFKDREDFENATRDLIARPDTLTIRGADGQVVWDLEAYKQFIDLDKPPPDTVNPSLWRNAQLNMQYGLFRVHDRIFQVRAYNLANVTFVQSDAGWIILDAGSDFESTRAAYDLVNQHLGQRPVLAVVYSHSHGDHYGGVRALVDEADVGAGKVQILAPEHFTEHAISEFVIAGNAMGRRGIYMYGPLLPRNAQGGVTAGLGQTVSHGTGGLILPTREIKQTGEEVVIDGVRMVFQVTPGTEAPAEMNTYLPQFRAMWMAENTTSTMHNILTLRGAQVRDALAWSKFINETIDLYGDATDVKFQAHHWPIWGNARIIEYWKNQRDLYKYIHDQSVNLMNKGYTGVEIANAIKLPPELDKAWYNRGYYGSLKHNARAVYQRYMGFYDANPSTLDQLPPEDAARKYVEYMGGAGAILQKAKADFDKGEYRWVAEALKHVVFADPENKVAKELLADTYEQMGYQAESGPWRSIYLQGALELRRGVPNAGEIETAGPDTVRAMPPEMTFDYLAVQLDADKAAGKKLSLTMAFSDLGESYALFVENRVLNYSRKPATTDARLTLNKATLDRLQSGQMSVEQALTSGDIRIDGRREAVSEFAGLFEKPPFWFAIVTP</sequence>
<protein>
    <recommendedName>
        <fullName evidence="7">Linear primary-alkylsulfatase</fullName>
        <ecNumber evidence="6">3.1.6.21</ecNumber>
    </recommendedName>
    <alternativeName>
        <fullName evidence="8">Type III linear primary-alkylsulfatase</fullName>
    </alternativeName>
</protein>
<dbReference type="STRING" id="1385369.N825_00330"/>
<keyword evidence="12" id="KW-1185">Reference proteome</keyword>
<feature type="domain" description="Metallo-beta-lactamase" evidence="10">
    <location>
        <begin position="146"/>
        <end position="368"/>
    </location>
</feature>
<dbReference type="InterPro" id="IPR036527">
    <property type="entry name" value="SCP2_sterol-bd_dom_sf"/>
</dbReference>
<keyword evidence="2" id="KW-0479">Metal-binding</keyword>
<dbReference type="SUPFAM" id="SSF56281">
    <property type="entry name" value="Metallo-hydrolase/oxidoreductase"/>
    <property type="match status" value="1"/>
</dbReference>
<dbReference type="PANTHER" id="PTHR43223:SF1">
    <property type="entry name" value="ALKYL_ARYL-SULFATASE BDS1"/>
    <property type="match status" value="1"/>
</dbReference>
<dbReference type="GO" id="GO:0046983">
    <property type="term" value="F:protein dimerization activity"/>
    <property type="evidence" value="ECO:0007669"/>
    <property type="project" value="InterPro"/>
</dbReference>
<evidence type="ECO:0000259" key="10">
    <source>
        <dbReference type="SMART" id="SM00849"/>
    </source>
</evidence>
<dbReference type="InterPro" id="IPR044097">
    <property type="entry name" value="Bds1/SdsA1_MBL-fold"/>
</dbReference>
<dbReference type="Gene3D" id="1.25.40.880">
    <property type="entry name" value="Alkyl sulfatase, dimerisation domain"/>
    <property type="match status" value="1"/>
</dbReference>
<dbReference type="AlphaFoldDB" id="W9H8N9"/>
<evidence type="ECO:0000256" key="5">
    <source>
        <dbReference type="ARBA" id="ARBA00033751"/>
    </source>
</evidence>
<name>W9H8N9_9PROT</name>
<dbReference type="GO" id="GO:0018909">
    <property type="term" value="P:dodecyl sulfate metabolic process"/>
    <property type="evidence" value="ECO:0007669"/>
    <property type="project" value="InterPro"/>
</dbReference>
<feature type="chain" id="PRO_5004923524" description="Linear primary-alkylsulfatase" evidence="9">
    <location>
        <begin position="28"/>
        <end position="673"/>
    </location>
</feature>
<proteinExistence type="inferred from homology"/>
<dbReference type="Proteomes" id="UP000019486">
    <property type="component" value="Unassembled WGS sequence"/>
</dbReference>
<dbReference type="InterPro" id="IPR052195">
    <property type="entry name" value="Bact_Alkyl/Aryl-Sulfatase"/>
</dbReference>
<dbReference type="GO" id="GO:0046872">
    <property type="term" value="F:metal ion binding"/>
    <property type="evidence" value="ECO:0007669"/>
    <property type="project" value="UniProtKB-KW"/>
</dbReference>
<dbReference type="InterPro" id="IPR029228">
    <property type="entry name" value="Alkyl_sulf_dimr"/>
</dbReference>
<evidence type="ECO:0000313" key="11">
    <source>
        <dbReference type="EMBL" id="EWY42424.1"/>
    </source>
</evidence>
<dbReference type="CDD" id="cd07710">
    <property type="entry name" value="arylsulfatase_Sdsa1-like_MBL-fold"/>
    <property type="match status" value="1"/>
</dbReference>
<dbReference type="Gene3D" id="3.30.1050.10">
    <property type="entry name" value="SCP2 sterol-binding domain"/>
    <property type="match status" value="1"/>
</dbReference>
<dbReference type="InterPro" id="IPR036866">
    <property type="entry name" value="RibonucZ/Hydroxyglut_hydro"/>
</dbReference>
<keyword evidence="9" id="KW-0732">Signal</keyword>
<dbReference type="PATRIC" id="fig|1385369.3.peg.67"/>
<gene>
    <name evidence="11" type="ORF">N825_00330</name>
</gene>
<evidence type="ECO:0000256" key="9">
    <source>
        <dbReference type="SAM" id="SignalP"/>
    </source>
</evidence>
<accession>W9H8N9</accession>
<dbReference type="FunFam" id="3.60.15.30:FF:000001">
    <property type="entry name" value="Alkyl/aryl-sulfatase BDS1"/>
    <property type="match status" value="1"/>
</dbReference>
<dbReference type="PANTHER" id="PTHR43223">
    <property type="entry name" value="ALKYL/ARYL-SULFATASE"/>
    <property type="match status" value="1"/>
</dbReference>
<keyword evidence="3" id="KW-0378">Hydrolase</keyword>
<dbReference type="Pfam" id="PF14863">
    <property type="entry name" value="Alkyl_sulf_dimr"/>
    <property type="match status" value="1"/>
</dbReference>
<dbReference type="EMBL" id="AVFL01000001">
    <property type="protein sequence ID" value="EWY42424.1"/>
    <property type="molecule type" value="Genomic_DNA"/>
</dbReference>
<evidence type="ECO:0000256" key="1">
    <source>
        <dbReference type="ARBA" id="ARBA00001947"/>
    </source>
</evidence>
<evidence type="ECO:0000256" key="8">
    <source>
        <dbReference type="ARBA" id="ARBA00075789"/>
    </source>
</evidence>
<evidence type="ECO:0000256" key="7">
    <source>
        <dbReference type="ARBA" id="ARBA00068034"/>
    </source>
</evidence>
<organism evidence="11 12">
    <name type="scientific">Skermanella stibiiresistens SB22</name>
    <dbReference type="NCBI Taxonomy" id="1385369"/>
    <lineage>
        <taxon>Bacteria</taxon>
        <taxon>Pseudomonadati</taxon>
        <taxon>Pseudomonadota</taxon>
        <taxon>Alphaproteobacteria</taxon>
        <taxon>Rhodospirillales</taxon>
        <taxon>Azospirillaceae</taxon>
        <taxon>Skermanella</taxon>
    </lineage>
</organism>